<dbReference type="InterPro" id="IPR021782">
    <property type="entry name" value="DUF3347"/>
</dbReference>
<dbReference type="GO" id="GO:0016020">
    <property type="term" value="C:membrane"/>
    <property type="evidence" value="ECO:0007669"/>
    <property type="project" value="InterPro"/>
</dbReference>
<dbReference type="Pfam" id="PF25975">
    <property type="entry name" value="CzcB_C"/>
    <property type="match status" value="1"/>
</dbReference>
<feature type="domain" description="DUF3347" evidence="5">
    <location>
        <begin position="477"/>
        <end position="569"/>
    </location>
</feature>
<dbReference type="PANTHER" id="PTHR30097">
    <property type="entry name" value="CATION EFFLUX SYSTEM PROTEIN CUSB"/>
    <property type="match status" value="1"/>
</dbReference>
<dbReference type="GO" id="GO:0030288">
    <property type="term" value="C:outer membrane-bounded periplasmic space"/>
    <property type="evidence" value="ECO:0007669"/>
    <property type="project" value="TreeGrafter"/>
</dbReference>
<feature type="region of interest" description="Disordered" evidence="3">
    <location>
        <begin position="408"/>
        <end position="460"/>
    </location>
</feature>
<keyword evidence="4" id="KW-0472">Membrane</keyword>
<keyword evidence="2" id="KW-0813">Transport</keyword>
<evidence type="ECO:0000256" key="1">
    <source>
        <dbReference type="ARBA" id="ARBA00009477"/>
    </source>
</evidence>
<keyword evidence="4" id="KW-0812">Transmembrane</keyword>
<evidence type="ECO:0000259" key="6">
    <source>
        <dbReference type="Pfam" id="PF19335"/>
    </source>
</evidence>
<dbReference type="InterPro" id="IPR006143">
    <property type="entry name" value="RND_pump_MFP"/>
</dbReference>
<keyword evidence="4" id="KW-1133">Transmembrane helix</keyword>
<dbReference type="Pfam" id="PF25869">
    <property type="entry name" value="3HB_CusB"/>
    <property type="match status" value="1"/>
</dbReference>
<evidence type="ECO:0000259" key="10">
    <source>
        <dbReference type="Pfam" id="PF25975"/>
    </source>
</evidence>
<dbReference type="GO" id="GO:0046914">
    <property type="term" value="F:transition metal ion binding"/>
    <property type="evidence" value="ECO:0007669"/>
    <property type="project" value="TreeGrafter"/>
</dbReference>
<dbReference type="Gene3D" id="2.40.420.20">
    <property type="match status" value="1"/>
</dbReference>
<dbReference type="Pfam" id="PF11827">
    <property type="entry name" value="DUF3347"/>
    <property type="match status" value="1"/>
</dbReference>
<evidence type="ECO:0000259" key="5">
    <source>
        <dbReference type="Pfam" id="PF11827"/>
    </source>
</evidence>
<dbReference type="Proteomes" id="UP000249696">
    <property type="component" value="Unassembled WGS sequence"/>
</dbReference>
<evidence type="ECO:0000259" key="7">
    <source>
        <dbReference type="Pfam" id="PF25869"/>
    </source>
</evidence>
<dbReference type="Pfam" id="PF19335">
    <property type="entry name" value="HMBD"/>
    <property type="match status" value="1"/>
</dbReference>
<gene>
    <name evidence="11" type="ORF">LV92_03034</name>
</gene>
<dbReference type="FunFam" id="2.40.30.170:FF:000010">
    <property type="entry name" value="Efflux RND transporter periplasmic adaptor subunit"/>
    <property type="match status" value="1"/>
</dbReference>
<dbReference type="InterPro" id="IPR058649">
    <property type="entry name" value="CzcB_C"/>
</dbReference>
<feature type="domain" description="CusB-like beta-barrel" evidence="9">
    <location>
        <begin position="251"/>
        <end position="327"/>
    </location>
</feature>
<feature type="domain" description="CusB-like three alpha-helical bundle" evidence="7">
    <location>
        <begin position="164"/>
        <end position="213"/>
    </location>
</feature>
<dbReference type="InterPro" id="IPR058792">
    <property type="entry name" value="Beta-barrel_RND_2"/>
</dbReference>
<keyword evidence="12" id="KW-1185">Reference proteome</keyword>
<reference evidence="11 12" key="1">
    <citation type="submission" date="2018-06" db="EMBL/GenBank/DDBJ databases">
        <title>Genomic Encyclopedia of Archaeal and Bacterial Type Strains, Phase II (KMG-II): from individual species to whole genera.</title>
        <authorList>
            <person name="Goeker M."/>
        </authorList>
    </citation>
    <scope>NUCLEOTIDE SEQUENCE [LARGE SCALE GENOMIC DNA]</scope>
    <source>
        <strain evidence="11 12">DSM 23522</strain>
    </source>
</reference>
<dbReference type="GO" id="GO:0060003">
    <property type="term" value="P:copper ion export"/>
    <property type="evidence" value="ECO:0007669"/>
    <property type="project" value="TreeGrafter"/>
</dbReference>
<evidence type="ECO:0000259" key="9">
    <source>
        <dbReference type="Pfam" id="PF25954"/>
    </source>
</evidence>
<feature type="compositionally biased region" description="Basic and acidic residues" evidence="3">
    <location>
        <begin position="426"/>
        <end position="460"/>
    </location>
</feature>
<comment type="similarity">
    <text evidence="1">Belongs to the membrane fusion protein (MFP) (TC 8.A.1) family.</text>
</comment>
<feature type="transmembrane region" description="Helical" evidence="4">
    <location>
        <begin position="7"/>
        <end position="27"/>
    </location>
</feature>
<protein>
    <submittedName>
        <fullName evidence="11">Cu(I)/Ag(I) efflux system membrane fusion protein</fullName>
    </submittedName>
</protein>
<dbReference type="InterPro" id="IPR051909">
    <property type="entry name" value="MFP_Cation_Efflux"/>
</dbReference>
<proteinExistence type="inferred from homology"/>
<dbReference type="InterPro" id="IPR058790">
    <property type="entry name" value="BSH_CusB"/>
</dbReference>
<dbReference type="GO" id="GO:0022857">
    <property type="term" value="F:transmembrane transporter activity"/>
    <property type="evidence" value="ECO:0007669"/>
    <property type="project" value="InterPro"/>
</dbReference>
<feature type="domain" description="CzcB-like C-terminal circularly permuted SH3-like" evidence="10">
    <location>
        <begin position="336"/>
        <end position="399"/>
    </location>
</feature>
<evidence type="ECO:0000313" key="11">
    <source>
        <dbReference type="EMBL" id="RAJ10285.1"/>
    </source>
</evidence>
<organism evidence="11 12">
    <name type="scientific">Arenibacter echinorum</name>
    <dbReference type="NCBI Taxonomy" id="440515"/>
    <lineage>
        <taxon>Bacteria</taxon>
        <taxon>Pseudomonadati</taxon>
        <taxon>Bacteroidota</taxon>
        <taxon>Flavobacteriia</taxon>
        <taxon>Flavobacteriales</taxon>
        <taxon>Flavobacteriaceae</taxon>
        <taxon>Arenibacter</taxon>
    </lineage>
</organism>
<sequence length="615" mass="68333">MKTETKKIIGIAAITLIIGLLLGWLFFGGSENRTVDEHQHDGEIVSETIWTCSMHPQIRQNEPGNCPICGMELIPLDNDSNAELDPMAISMSRTAMQIANVGTEIVGKTKPVKLLRLNGKVQADERLVYSQSSHIPGRIEKLMVNFTGEYVNKGQVIASIYSPDLVNAQEELFEARKIVETQPMLFNSAKEKLKNWKLSDIQITQILESGTVQEELHILADISGYVTEKKVNLGDYVNKGMPIYQIANLSTVWILFDVYESDMVWIKKGDEVSFTVQSVPGETFKGKISYLDPVIDPMTRVAKARVEVNNRNLQLKPEMFVSGTVEAKLPLKSDAIVIPKTAVMWTGKRSVVYIKNISDKGVNFMMRDVTLGPALGESFVVNEGLEEGEEIAINGTFSIDAAAQLAGKPSMMNPEGGPAMTGHNHGGMDKGGEKESESGMRSNESTDHSEMPDKTDHSRMEKRMEVSKIFVGQLEKVFDNYLDLKDALVKDEATAAKKGADKLLATLKKVDMKQLTDQEAHNHWMAISKEIKSSSEAIGKTSDIEKQRGHFKHLSAHLSKGVRLFGVNKEVYEQFCPMADNEKGAYWLSIHEEIRNPYMGNKMLTCGTTEAIISK</sequence>
<feature type="domain" description="CusB-like barrel-sandwich hybrid" evidence="8">
    <location>
        <begin position="135"/>
        <end position="247"/>
    </location>
</feature>
<evidence type="ECO:0000256" key="3">
    <source>
        <dbReference type="SAM" id="MobiDB-lite"/>
    </source>
</evidence>
<dbReference type="EMBL" id="QLLN01000005">
    <property type="protein sequence ID" value="RAJ10285.1"/>
    <property type="molecule type" value="Genomic_DNA"/>
</dbReference>
<dbReference type="PANTHER" id="PTHR30097:SF15">
    <property type="entry name" value="CATION EFFLUX SYSTEM PROTEIN CUSB"/>
    <property type="match status" value="1"/>
</dbReference>
<name>A0A327R1Z9_9FLAO</name>
<comment type="caution">
    <text evidence="11">The sequence shown here is derived from an EMBL/GenBank/DDBJ whole genome shotgun (WGS) entry which is preliminary data.</text>
</comment>
<dbReference type="Pfam" id="PF25919">
    <property type="entry name" value="BSH_CusB"/>
    <property type="match status" value="1"/>
</dbReference>
<dbReference type="Pfam" id="PF25954">
    <property type="entry name" value="Beta-barrel_RND_2"/>
    <property type="match status" value="1"/>
</dbReference>
<evidence type="ECO:0000256" key="4">
    <source>
        <dbReference type="SAM" id="Phobius"/>
    </source>
</evidence>
<dbReference type="OrthoDB" id="9806939at2"/>
<feature type="domain" description="Heavy metal binding" evidence="6">
    <location>
        <begin position="50"/>
        <end position="75"/>
    </location>
</feature>
<dbReference type="AlphaFoldDB" id="A0A327R1Z9"/>
<dbReference type="SUPFAM" id="SSF111369">
    <property type="entry name" value="HlyD-like secretion proteins"/>
    <property type="match status" value="1"/>
</dbReference>
<dbReference type="InterPro" id="IPR058791">
    <property type="entry name" value="3HB_CusB"/>
</dbReference>
<evidence type="ECO:0000259" key="8">
    <source>
        <dbReference type="Pfam" id="PF25919"/>
    </source>
</evidence>
<evidence type="ECO:0000256" key="2">
    <source>
        <dbReference type="ARBA" id="ARBA00022448"/>
    </source>
</evidence>
<dbReference type="InterPro" id="IPR045800">
    <property type="entry name" value="HMBD"/>
</dbReference>
<accession>A0A327R1Z9</accession>
<dbReference type="Gene3D" id="2.40.30.170">
    <property type="match status" value="1"/>
</dbReference>
<dbReference type="NCBIfam" id="TIGR01730">
    <property type="entry name" value="RND_mfp"/>
    <property type="match status" value="1"/>
</dbReference>
<dbReference type="GO" id="GO:0015679">
    <property type="term" value="P:plasma membrane copper ion transport"/>
    <property type="evidence" value="ECO:0007669"/>
    <property type="project" value="TreeGrafter"/>
</dbReference>
<evidence type="ECO:0000313" key="12">
    <source>
        <dbReference type="Proteomes" id="UP000249696"/>
    </source>
</evidence>
<dbReference type="RefSeq" id="WP_103440866.1">
    <property type="nucleotide sequence ID" value="NZ_QLLN01000005.1"/>
</dbReference>